<dbReference type="GO" id="GO:0051016">
    <property type="term" value="P:barbed-end actin filament capping"/>
    <property type="evidence" value="ECO:0007669"/>
    <property type="project" value="UniProtKB-UniRule"/>
</dbReference>
<dbReference type="GO" id="GO:0000131">
    <property type="term" value="C:incipient cellular bud site"/>
    <property type="evidence" value="ECO:0007669"/>
    <property type="project" value="EnsemblFungi"/>
</dbReference>
<dbReference type="PRINTS" id="PR00191">
    <property type="entry name" value="FACTINCAPA"/>
</dbReference>
<dbReference type="GeneID" id="11497884"/>
<comment type="similarity">
    <text evidence="1 6">Belongs to the F-actin-capping protein alpha subunit family.</text>
</comment>
<name>G0WI28_NAUDC</name>
<dbReference type="RefSeq" id="XP_003672682.1">
    <property type="nucleotide sequence ID" value="XM_003672634.1"/>
</dbReference>
<dbReference type="PANTHER" id="PTHR10653">
    <property type="entry name" value="F-ACTIN-CAPPING PROTEIN SUBUNIT ALPHA"/>
    <property type="match status" value="1"/>
</dbReference>
<reference evidence="7 8" key="1">
    <citation type="journal article" date="2011" name="Proc. Natl. Acad. Sci. U.S.A.">
        <title>Evolutionary erosion of yeast sex chromosomes by mating-type switching accidents.</title>
        <authorList>
            <person name="Gordon J.L."/>
            <person name="Armisen D."/>
            <person name="Proux-Wera E."/>
            <person name="Oheigeartaigh S.S."/>
            <person name="Byrne K.P."/>
            <person name="Wolfe K.H."/>
        </authorList>
    </citation>
    <scope>NUCLEOTIDE SEQUENCE [LARGE SCALE GENOMIC DNA]</scope>
    <source>
        <strain evidence="8">ATCC 10597 / BCRC 20456 / CBS 421 / NBRC 0211 / NRRL Y-12639</strain>
    </source>
</reference>
<dbReference type="GO" id="GO:0030479">
    <property type="term" value="C:actin cortical patch"/>
    <property type="evidence" value="ECO:0007669"/>
    <property type="project" value="EnsemblFungi"/>
</dbReference>
<keyword evidence="3 6" id="KW-0117">Actin capping</keyword>
<dbReference type="Gene3D" id="3.90.1150.210">
    <property type="entry name" value="F-actin capping protein, beta subunit"/>
    <property type="match status" value="1"/>
</dbReference>
<dbReference type="GO" id="GO:0008290">
    <property type="term" value="C:F-actin capping protein complex"/>
    <property type="evidence" value="ECO:0007669"/>
    <property type="project" value="UniProtKB-UniRule"/>
</dbReference>
<dbReference type="KEGG" id="ndi:NDAI_0K02480"/>
<dbReference type="GO" id="GO:0005934">
    <property type="term" value="C:cellular bud tip"/>
    <property type="evidence" value="ECO:0007669"/>
    <property type="project" value="EnsemblFungi"/>
</dbReference>
<evidence type="ECO:0000313" key="7">
    <source>
        <dbReference type="EMBL" id="CCD27439.1"/>
    </source>
</evidence>
<dbReference type="InterPro" id="IPR042276">
    <property type="entry name" value="CapZ_alpha/beta_2"/>
</dbReference>
<dbReference type="Proteomes" id="UP000000689">
    <property type="component" value="Chromosome 11"/>
</dbReference>
<proteinExistence type="inferred from homology"/>
<dbReference type="EMBL" id="HE580277">
    <property type="protein sequence ID" value="CCD27439.1"/>
    <property type="molecule type" value="Genomic_DNA"/>
</dbReference>
<dbReference type="InterPro" id="IPR037282">
    <property type="entry name" value="CapZ_alpha/beta"/>
</dbReference>
<dbReference type="PROSITE" id="PS00749">
    <property type="entry name" value="F_ACTIN_CAPPING_A_2"/>
    <property type="match status" value="1"/>
</dbReference>
<keyword evidence="8" id="KW-1185">Reference proteome</keyword>
<dbReference type="GO" id="GO:0030036">
    <property type="term" value="P:actin cytoskeleton organization"/>
    <property type="evidence" value="ECO:0007669"/>
    <property type="project" value="TreeGrafter"/>
</dbReference>
<dbReference type="PANTHER" id="PTHR10653:SF0">
    <property type="entry name" value="F-ACTIN-CAPPING PROTEIN SUBUNIT ALPHA"/>
    <property type="match status" value="1"/>
</dbReference>
<dbReference type="STRING" id="1071378.G0WI28"/>
<comment type="subunit">
    <text evidence="6">Heterodimer of an alpha and a beta subunit.</text>
</comment>
<comment type="function">
    <text evidence="5 6">F-actin-capping proteins bind in a Ca(2+)-independent manner to the fast growing ends of actin filaments (barbed end) thereby blocking the exchange of subunits at these ends. Unlike other capping proteins (such as gelsolin and severin), these proteins do not sever actin filaments.</text>
</comment>
<organism evidence="7 8">
    <name type="scientific">Naumovozyma dairenensis (strain ATCC 10597 / BCRC 20456 / CBS 421 / NBRC 0211 / NRRL Y-12639)</name>
    <name type="common">Saccharomyces dairenensis</name>
    <dbReference type="NCBI Taxonomy" id="1071378"/>
    <lineage>
        <taxon>Eukaryota</taxon>
        <taxon>Fungi</taxon>
        <taxon>Dikarya</taxon>
        <taxon>Ascomycota</taxon>
        <taxon>Saccharomycotina</taxon>
        <taxon>Saccharomycetes</taxon>
        <taxon>Saccharomycetales</taxon>
        <taxon>Saccharomycetaceae</taxon>
        <taxon>Naumovozyma</taxon>
    </lineage>
</organism>
<evidence type="ECO:0000256" key="6">
    <source>
        <dbReference type="RuleBase" id="RU365077"/>
    </source>
</evidence>
<dbReference type="Gene3D" id="3.30.1140.60">
    <property type="entry name" value="F-actin capping protein, alpha subunit"/>
    <property type="match status" value="1"/>
</dbReference>
<keyword evidence="4 6" id="KW-0009">Actin-binding</keyword>
<dbReference type="InterPro" id="IPR017865">
    <property type="entry name" value="F-actin_cap_asu_CS"/>
</dbReference>
<dbReference type="GO" id="GO:0051015">
    <property type="term" value="F:actin filament binding"/>
    <property type="evidence" value="ECO:0007669"/>
    <property type="project" value="EnsemblFungi"/>
</dbReference>
<dbReference type="HOGENOM" id="CLU_045161_3_0_1"/>
<sequence length="279" mass="31845">MSKFETIINEIVESCPPGEIESIYSDLLKITGSDNETRILDSIKVHNVKTISTISIPSLGNKKFIISEHNVDDSKFVDYNNHIRFSVDHLKFEGIDVEEDVEGLELNDDQMKIFNDLEKYVKVGFPNDDATIGVFPDKNESSSSFSSSKIHIIIVSEVFNPNNYWNGSWKSQYVYDTNNKKLSGDITVQIHYFEDGNVNFTSKKDIDNVSLNDNENVVDDVIKKLETDFEKELDVSFTNLNEKQFKSLRRRLPITRSKVNWGKAIGNYRLGRDAANGLQ</sequence>
<evidence type="ECO:0000256" key="2">
    <source>
        <dbReference type="ARBA" id="ARBA00014038"/>
    </source>
</evidence>
<dbReference type="SUPFAM" id="SSF90096">
    <property type="entry name" value="Subunits of heterodimeric actin filament capping protein Capz"/>
    <property type="match status" value="1"/>
</dbReference>
<dbReference type="AlphaFoldDB" id="G0WI28"/>
<accession>G0WI28</accession>
<gene>
    <name evidence="7" type="primary">NDAI0K02480</name>
    <name evidence="7" type="ordered locus">NDAI_0K02480</name>
</gene>
<evidence type="ECO:0000256" key="5">
    <source>
        <dbReference type="ARBA" id="ARBA00025389"/>
    </source>
</evidence>
<dbReference type="eggNOG" id="KOG0836">
    <property type="taxonomic scope" value="Eukaryota"/>
</dbReference>
<dbReference type="Pfam" id="PF01267">
    <property type="entry name" value="F-actin_cap_A"/>
    <property type="match status" value="1"/>
</dbReference>
<dbReference type="InterPro" id="IPR002189">
    <property type="entry name" value="CapZ_alpha"/>
</dbReference>
<dbReference type="OMA" id="VACIEDH"/>
<dbReference type="OrthoDB" id="340550at2759"/>
<evidence type="ECO:0000256" key="3">
    <source>
        <dbReference type="ARBA" id="ARBA00022467"/>
    </source>
</evidence>
<evidence type="ECO:0000256" key="4">
    <source>
        <dbReference type="ARBA" id="ARBA00023203"/>
    </source>
</evidence>
<evidence type="ECO:0000256" key="1">
    <source>
        <dbReference type="ARBA" id="ARBA00010479"/>
    </source>
</evidence>
<dbReference type="InterPro" id="IPR042489">
    <property type="entry name" value="CapZ_alpha_1"/>
</dbReference>
<protein>
    <recommendedName>
        <fullName evidence="2 6">F-actin-capping protein subunit alpha</fullName>
    </recommendedName>
</protein>
<dbReference type="GO" id="GO:0110085">
    <property type="term" value="C:mitotic actomyosin contractile ring"/>
    <property type="evidence" value="ECO:0007669"/>
    <property type="project" value="EnsemblFungi"/>
</dbReference>
<evidence type="ECO:0000313" key="8">
    <source>
        <dbReference type="Proteomes" id="UP000000689"/>
    </source>
</evidence>